<keyword evidence="5 6" id="KW-0030">Aminoacyl-tRNA synthetase</keyword>
<dbReference type="InterPro" id="IPR005246">
    <property type="entry name" value="O-Pseryl-tRNA(Cys)_ligase"/>
</dbReference>
<dbReference type="InterPro" id="IPR002319">
    <property type="entry name" value="Phenylalanyl-tRNA_Synthase"/>
</dbReference>
<dbReference type="InterPro" id="IPR006195">
    <property type="entry name" value="aa-tRNA-synth_II"/>
</dbReference>
<dbReference type="Pfam" id="PF01409">
    <property type="entry name" value="tRNA-synt_2d"/>
    <property type="match status" value="1"/>
</dbReference>
<dbReference type="GO" id="GO:0000049">
    <property type="term" value="F:tRNA binding"/>
    <property type="evidence" value="ECO:0007669"/>
    <property type="project" value="InterPro"/>
</dbReference>
<dbReference type="AlphaFoldDB" id="D1YYK7"/>
<dbReference type="InterPro" id="IPR045864">
    <property type="entry name" value="aa-tRNA-synth_II/BPL/LPL"/>
</dbReference>
<reference evidence="9" key="3">
    <citation type="journal article" date="2011" name="PLoS ONE">
        <title>Genome sequence of a mesophilic hydrogenotrophic methanogen Methanocella paludicola, the first cultivated representative of the order Methanocellales.</title>
        <authorList>
            <person name="Sakai S."/>
            <person name="Takaki Y."/>
            <person name="Shimamura S."/>
            <person name="Sekine M."/>
            <person name="Tajima T."/>
            <person name="Kosugi H."/>
            <person name="Ichikawa N."/>
            <person name="Tasumi E."/>
            <person name="Hiraki A.T."/>
            <person name="Shimizu A."/>
            <person name="Kato Y."/>
            <person name="Nishiko R."/>
            <person name="Mori K."/>
            <person name="Fujita N."/>
            <person name="Imachi H."/>
            <person name="Takai K."/>
        </authorList>
    </citation>
    <scope>NUCLEOTIDE SEQUENCE [LARGE SCALE GENOMIC DNA]</scope>
    <source>
        <strain evidence="9">DSM 17711 / JCM 13418 / NBRC 101707 / SANAE</strain>
    </source>
</reference>
<dbReference type="GO" id="GO:0006412">
    <property type="term" value="P:translation"/>
    <property type="evidence" value="ECO:0007669"/>
    <property type="project" value="UniProtKB-KW"/>
</dbReference>
<dbReference type="GO" id="GO:0043039">
    <property type="term" value="P:tRNA aminoacylation"/>
    <property type="evidence" value="ECO:0007669"/>
    <property type="project" value="UniProtKB-UniRule"/>
</dbReference>
<feature type="binding site" evidence="6">
    <location>
        <begin position="188"/>
        <end position="190"/>
    </location>
    <ligand>
        <name>substrate</name>
    </ligand>
</feature>
<evidence type="ECO:0000313" key="9">
    <source>
        <dbReference type="Proteomes" id="UP000001882"/>
    </source>
</evidence>
<dbReference type="STRING" id="304371.MCP_1457"/>
<keyword evidence="1 6" id="KW-0436">Ligase</keyword>
<dbReference type="NCBIfam" id="TIGR00470">
    <property type="entry name" value="sepS"/>
    <property type="match status" value="1"/>
</dbReference>
<name>D1YYK7_METPS</name>
<feature type="binding site" evidence="6">
    <location>
        <begin position="233"/>
        <end position="235"/>
    </location>
    <ligand>
        <name>substrate</name>
    </ligand>
</feature>
<evidence type="ECO:0000256" key="3">
    <source>
        <dbReference type="ARBA" id="ARBA00022840"/>
    </source>
</evidence>
<keyword evidence="2 6" id="KW-0547">Nucleotide-binding</keyword>
<dbReference type="InterPro" id="IPR041590">
    <property type="entry name" value="SepRS_C"/>
</dbReference>
<dbReference type="KEGG" id="mpd:MCP_1457"/>
<protein>
    <recommendedName>
        <fullName evidence="6">O-phosphoserine--tRNA(Cys) ligase</fullName>
        <shortName evidence="6">O-phosphoserine--tRNA ligase</shortName>
        <ecNumber evidence="6">6.1.1.27</ecNumber>
    </recommendedName>
    <alternativeName>
        <fullName evidence="6">Non-canonical O-phosphoseryl-tRNA(Cys) synthetase</fullName>
    </alternativeName>
    <alternativeName>
        <fullName evidence="6">O-phosphoseryl-tRNA(Cys) synthetase</fullName>
        <shortName evidence="6">SepRS</shortName>
    </alternativeName>
</protein>
<dbReference type="OrthoDB" id="145125at2157"/>
<dbReference type="FunCoup" id="D1YYK7">
    <property type="interactions" value="23"/>
</dbReference>
<dbReference type="PATRIC" id="fig|304371.9.peg.1494"/>
<evidence type="ECO:0000256" key="5">
    <source>
        <dbReference type="ARBA" id="ARBA00023146"/>
    </source>
</evidence>
<evidence type="ECO:0000256" key="2">
    <source>
        <dbReference type="ARBA" id="ARBA00022741"/>
    </source>
</evidence>
<dbReference type="Gene3D" id="3.30.930.10">
    <property type="entry name" value="Bira Bifunctional Protein, Domain 2"/>
    <property type="match status" value="1"/>
</dbReference>
<feature type="domain" description="Aminoacyl-transfer RNA synthetases class-II family profile" evidence="7">
    <location>
        <begin position="201"/>
        <end position="355"/>
    </location>
</feature>
<comment type="similarity">
    <text evidence="6">Belongs to the class-II aminoacyl-tRNA synthetase family. O-phosphoseryl-tRNA(Cys) synthetase subfamily.</text>
</comment>
<dbReference type="Pfam" id="PF18006">
    <property type="entry name" value="SepRS_C"/>
    <property type="match status" value="1"/>
</dbReference>
<dbReference type="PROSITE" id="PS50862">
    <property type="entry name" value="AA_TRNA_LIGASE_II"/>
    <property type="match status" value="1"/>
</dbReference>
<keyword evidence="9" id="KW-1185">Reference proteome</keyword>
<evidence type="ECO:0000313" key="8">
    <source>
        <dbReference type="EMBL" id="BAI61529.1"/>
    </source>
</evidence>
<dbReference type="GO" id="GO:0005524">
    <property type="term" value="F:ATP binding"/>
    <property type="evidence" value="ECO:0007669"/>
    <property type="project" value="UniProtKB-UniRule"/>
</dbReference>
<evidence type="ECO:0000259" key="7">
    <source>
        <dbReference type="PROSITE" id="PS50862"/>
    </source>
</evidence>
<dbReference type="eggNOG" id="arCOG00411">
    <property type="taxonomic scope" value="Archaea"/>
</dbReference>
<evidence type="ECO:0000256" key="4">
    <source>
        <dbReference type="ARBA" id="ARBA00022917"/>
    </source>
</evidence>
<evidence type="ECO:0000256" key="1">
    <source>
        <dbReference type="ARBA" id="ARBA00022598"/>
    </source>
</evidence>
<reference evidence="8 9" key="1">
    <citation type="journal article" date="2007" name="Appl. Environ. Microbiol.">
        <title>Isolation of key methanogens for global methane emission from rice paddy fields: a novel isolate affiliated with the clone cluster rice cluster I.</title>
        <authorList>
            <person name="Sakai S."/>
            <person name="Imachi H."/>
            <person name="Sekiguchi Y."/>
            <person name="Ohashi A."/>
            <person name="Harada H."/>
            <person name="Kamagata Y."/>
        </authorList>
    </citation>
    <scope>NUCLEOTIDE SEQUENCE [LARGE SCALE GENOMIC DNA]</scope>
    <source>
        <strain evidence="9">DSM 17711 / JCM 13418 / NBRC 101707 / SANAE</strain>
    </source>
</reference>
<dbReference type="EMBL" id="AP011532">
    <property type="protein sequence ID" value="BAI61529.1"/>
    <property type="molecule type" value="Genomic_DNA"/>
</dbReference>
<comment type="function">
    <text evidence="6">Catalyzes the attachment of O-phosphoserine (Sep) to tRNA(Cys).</text>
</comment>
<gene>
    <name evidence="6" type="primary">sepS</name>
    <name evidence="8" type="ordered locus">MCP_1457</name>
</gene>
<reference evidence="8 9" key="2">
    <citation type="journal article" date="2008" name="Int. J. Syst. Evol. Microbiol.">
        <title>Methanocella paludicola gen. nov., sp. nov., a methane-producing archaeon, the first isolate of the lineage 'Rice Cluster I', and proposal of the new archaeal order Methanocellales ord. nov.</title>
        <authorList>
            <person name="Sakai S."/>
            <person name="Imachi H."/>
            <person name="Hanada S."/>
            <person name="Ohashi A."/>
            <person name="Harada H."/>
            <person name="Kamagata Y."/>
        </authorList>
    </citation>
    <scope>NUCLEOTIDE SEQUENCE [LARGE SCALE GENOMIC DNA]</scope>
    <source>
        <strain evidence="9">DSM 17711 / JCM 13418 / NBRC 101707 / SANAE</strain>
    </source>
</reference>
<dbReference type="Proteomes" id="UP000001882">
    <property type="component" value="Chromosome"/>
</dbReference>
<feature type="binding site" evidence="6">
    <location>
        <begin position="275"/>
        <end position="276"/>
    </location>
    <ligand>
        <name>substrate</name>
    </ligand>
</feature>
<dbReference type="SUPFAM" id="SSF55681">
    <property type="entry name" value="Class II aaRS and biotin synthetases"/>
    <property type="match status" value="1"/>
</dbReference>
<dbReference type="HAMAP" id="MF_01674">
    <property type="entry name" value="Sep_tRNA_synth"/>
    <property type="match status" value="1"/>
</dbReference>
<keyword evidence="3 6" id="KW-0067">ATP-binding</keyword>
<comment type="catalytic activity">
    <reaction evidence="6">
        <text>tRNA(Cys) + O-phospho-L-serine + ATP = O-phospho-L-seryl-tRNA(Cys) + AMP + diphosphate</text>
        <dbReference type="Rhea" id="RHEA:25678"/>
        <dbReference type="Rhea" id="RHEA-COMP:9661"/>
        <dbReference type="Rhea" id="RHEA-COMP:9719"/>
        <dbReference type="ChEBI" id="CHEBI:30616"/>
        <dbReference type="ChEBI" id="CHEBI:33019"/>
        <dbReference type="ChEBI" id="CHEBI:57524"/>
        <dbReference type="ChEBI" id="CHEBI:78442"/>
        <dbReference type="ChEBI" id="CHEBI:78551"/>
        <dbReference type="ChEBI" id="CHEBI:456215"/>
        <dbReference type="EC" id="6.1.1.27"/>
    </reaction>
</comment>
<dbReference type="InParanoid" id="D1YYK7"/>
<organism evidence="8 9">
    <name type="scientific">Methanocella paludicola (strain DSM 17711 / JCM 13418 / NBRC 101707 / SANAE)</name>
    <dbReference type="NCBI Taxonomy" id="304371"/>
    <lineage>
        <taxon>Archaea</taxon>
        <taxon>Methanobacteriati</taxon>
        <taxon>Methanobacteriota</taxon>
        <taxon>Stenosarchaea group</taxon>
        <taxon>Methanomicrobia</taxon>
        <taxon>Methanocellales</taxon>
        <taxon>Methanocellaceae</taxon>
        <taxon>Methanocella</taxon>
    </lineage>
</organism>
<proteinExistence type="inferred from homology"/>
<dbReference type="GO" id="GO:0043816">
    <property type="term" value="F:phosphoserine-tRNA(Cys) ligase activity"/>
    <property type="evidence" value="ECO:0007669"/>
    <property type="project" value="UniProtKB-EC"/>
</dbReference>
<dbReference type="RefSeq" id="WP_012900208.1">
    <property type="nucleotide sequence ID" value="NC_013665.1"/>
</dbReference>
<sequence length="532" mass="60249">MKFNPEEVKLETREDFDKAWSQSGKYLTPVDPSKDYSIKPDKGKPSPVYDTMNRLREAYLNMGFDEMVNPIIIEDTDIFKQFNYEALAVLDRVFYLGGLPRPNVGISDERFLQIEGIIARPLSDADKETIRTILHKYKKGEIEGDDLVADLAAGLKVQDSKIAVVIDHVFPEFKKLEPEASHKTLRSHMTSGWFLTLEALVERRKTPVKLFSVDLVFRREQEENADRLRAYHSASCVIMDPDVNVEHGKAVAAGLLKQFGFSQFKFKPDDKRSKYYTPDTQIEVYGYHPALKGSNTKYRDGWVEIATFGIYSATALSQYNIPYPVMNLGLGVERLAMILYQAKDMRDMVYPQFMPEWEMTDQELAHMISIERLPHTQEGHEMAMGIIATAEKNGSSPSPCTFEAWSGSMNGKKLKVTLVEKEENKKLCGGAYLNEVYVYKGDVLGIPLNNPKFQEVQNKGVHVGIRYIDAIANAAARNAEEGVYETTVKMSRAPGDVNVLIDPVGLRYIQGKKRRVDFRGPVFTTIKAEPVE</sequence>
<evidence type="ECO:0000256" key="6">
    <source>
        <dbReference type="HAMAP-Rule" id="MF_01674"/>
    </source>
</evidence>
<comment type="subunit">
    <text evidence="6">Homotetramer. Interacts with SepCysS.</text>
</comment>
<feature type="binding site" evidence="6">
    <location>
        <position position="327"/>
    </location>
    <ligand>
        <name>substrate</name>
    </ligand>
</feature>
<dbReference type="GeneID" id="8681407"/>
<accession>D1YYK7</accession>
<keyword evidence="4 6" id="KW-0648">Protein biosynthesis</keyword>
<dbReference type="EC" id="6.1.1.27" evidence="6"/>